<sequence>MSYWNQADRRILLDMIWLRMHCTVHMYIRNTQTPMHHPLEFQGRSRTKGCVMQQNC</sequence>
<protein>
    <submittedName>
        <fullName evidence="1">Uncharacterized protein</fullName>
    </submittedName>
</protein>
<organism evidence="1">
    <name type="scientific">Petromyces alliaceus</name>
    <name type="common">Aspergillus alliaceus</name>
    <dbReference type="NCBI Taxonomy" id="209559"/>
    <lineage>
        <taxon>Eukaryota</taxon>
        <taxon>Fungi</taxon>
        <taxon>Dikarya</taxon>
        <taxon>Ascomycota</taxon>
        <taxon>Pezizomycotina</taxon>
        <taxon>Eurotiomycetes</taxon>
        <taxon>Eurotiomycetidae</taxon>
        <taxon>Eurotiales</taxon>
        <taxon>Aspergillaceae</taxon>
        <taxon>Aspergillus</taxon>
        <taxon>Aspergillus subgen. Circumdati</taxon>
    </lineage>
</organism>
<proteinExistence type="predicted"/>
<dbReference type="EMBL" id="ML735330">
    <property type="protein sequence ID" value="KAE8385634.1"/>
    <property type="molecule type" value="Genomic_DNA"/>
</dbReference>
<reference evidence="1" key="1">
    <citation type="submission" date="2019-04" db="EMBL/GenBank/DDBJ databases">
        <title>Friends and foes A comparative genomics studyof 23 Aspergillus species from section Flavi.</title>
        <authorList>
            <consortium name="DOE Joint Genome Institute"/>
            <person name="Kjaerbolling I."/>
            <person name="Vesth T."/>
            <person name="Frisvad J.C."/>
            <person name="Nybo J.L."/>
            <person name="Theobald S."/>
            <person name="Kildgaard S."/>
            <person name="Isbrandt T."/>
            <person name="Kuo A."/>
            <person name="Sato A."/>
            <person name="Lyhne E.K."/>
            <person name="Kogle M.E."/>
            <person name="Wiebenga A."/>
            <person name="Kun R.S."/>
            <person name="Lubbers R.J."/>
            <person name="Makela M.R."/>
            <person name="Barry K."/>
            <person name="Chovatia M."/>
            <person name="Clum A."/>
            <person name="Daum C."/>
            <person name="Haridas S."/>
            <person name="He G."/>
            <person name="LaButti K."/>
            <person name="Lipzen A."/>
            <person name="Mondo S."/>
            <person name="Riley R."/>
            <person name="Salamov A."/>
            <person name="Simmons B.A."/>
            <person name="Magnuson J.K."/>
            <person name="Henrissat B."/>
            <person name="Mortensen U.H."/>
            <person name="Larsen T.O."/>
            <person name="Devries R.P."/>
            <person name="Grigoriev I.V."/>
            <person name="Machida M."/>
            <person name="Baker S.E."/>
            <person name="Andersen M.R."/>
        </authorList>
    </citation>
    <scope>NUCLEOTIDE SEQUENCE [LARGE SCALE GENOMIC DNA]</scope>
    <source>
        <strain evidence="1">IBT 14317</strain>
    </source>
</reference>
<evidence type="ECO:0000313" key="1">
    <source>
        <dbReference type="EMBL" id="KAE8385634.1"/>
    </source>
</evidence>
<accession>A0A5N7BUX0</accession>
<dbReference type="AlphaFoldDB" id="A0A5N7BUX0"/>
<name>A0A5N7BUX0_PETAA</name>
<gene>
    <name evidence="1" type="ORF">BDV23DRAFT_164651</name>
</gene>
<dbReference type="Proteomes" id="UP000326877">
    <property type="component" value="Unassembled WGS sequence"/>
</dbReference>